<dbReference type="EMBL" id="BAAAZP010000100">
    <property type="protein sequence ID" value="GAA3683305.1"/>
    <property type="molecule type" value="Genomic_DNA"/>
</dbReference>
<evidence type="ECO:0000259" key="9">
    <source>
        <dbReference type="SMART" id="SM00960"/>
    </source>
</evidence>
<keyword evidence="5" id="KW-0418">Kinase</keyword>
<dbReference type="PANTHER" id="PTHR45436">
    <property type="entry name" value="SENSOR HISTIDINE KINASE YKOH"/>
    <property type="match status" value="1"/>
</dbReference>
<dbReference type="SMART" id="SM00960">
    <property type="entry name" value="Robl_LC7"/>
    <property type="match status" value="1"/>
</dbReference>
<dbReference type="InterPro" id="IPR036890">
    <property type="entry name" value="HATPase_C_sf"/>
</dbReference>
<dbReference type="Pfam" id="PF02518">
    <property type="entry name" value="HATPase_c"/>
    <property type="match status" value="1"/>
</dbReference>
<evidence type="ECO:0000313" key="10">
    <source>
        <dbReference type="EMBL" id="GAA3683305.1"/>
    </source>
</evidence>
<dbReference type="SMART" id="SM00387">
    <property type="entry name" value="HATPase_c"/>
    <property type="match status" value="1"/>
</dbReference>
<evidence type="ECO:0000256" key="7">
    <source>
        <dbReference type="SAM" id="Phobius"/>
    </source>
</evidence>
<keyword evidence="7" id="KW-1133">Transmembrane helix</keyword>
<feature type="transmembrane region" description="Helical" evidence="7">
    <location>
        <begin position="12"/>
        <end position="34"/>
    </location>
</feature>
<dbReference type="Gene3D" id="3.30.565.10">
    <property type="entry name" value="Histidine kinase-like ATPase, C-terminal domain"/>
    <property type="match status" value="1"/>
</dbReference>
<dbReference type="Gene3D" id="3.30.450.30">
    <property type="entry name" value="Dynein light chain 2a, cytoplasmic"/>
    <property type="match status" value="1"/>
</dbReference>
<dbReference type="InterPro" id="IPR013587">
    <property type="entry name" value="Nitrate/nitrite_sensing"/>
</dbReference>
<dbReference type="Proteomes" id="UP001500902">
    <property type="component" value="Unassembled WGS sequence"/>
</dbReference>
<dbReference type="Pfam" id="PF08376">
    <property type="entry name" value="NIT"/>
    <property type="match status" value="1"/>
</dbReference>
<comment type="catalytic activity">
    <reaction evidence="1">
        <text>ATP + protein L-histidine = ADP + protein N-phospho-L-histidine.</text>
        <dbReference type="EC" id="2.7.13.3"/>
    </reaction>
</comment>
<dbReference type="SUPFAM" id="SSF55874">
    <property type="entry name" value="ATPase domain of HSP90 chaperone/DNA topoisomerase II/histidine kinase"/>
    <property type="match status" value="1"/>
</dbReference>
<keyword evidence="7" id="KW-0812">Transmembrane</keyword>
<feature type="region of interest" description="Disordered" evidence="6">
    <location>
        <begin position="811"/>
        <end position="851"/>
    </location>
</feature>
<feature type="transmembrane region" description="Helical" evidence="7">
    <location>
        <begin position="304"/>
        <end position="329"/>
    </location>
</feature>
<dbReference type="InterPro" id="IPR050428">
    <property type="entry name" value="TCS_sensor_his_kinase"/>
</dbReference>
<keyword evidence="7" id="KW-0472">Membrane</keyword>
<dbReference type="PANTHER" id="PTHR45436:SF5">
    <property type="entry name" value="SENSOR HISTIDINE KINASE TRCS"/>
    <property type="match status" value="1"/>
</dbReference>
<evidence type="ECO:0000256" key="5">
    <source>
        <dbReference type="ARBA" id="ARBA00022777"/>
    </source>
</evidence>
<keyword evidence="11" id="KW-1185">Reference proteome</keyword>
<evidence type="ECO:0000259" key="8">
    <source>
        <dbReference type="SMART" id="SM00387"/>
    </source>
</evidence>
<accession>A0ABP7C8E9</accession>
<dbReference type="EC" id="2.7.13.3" evidence="2"/>
<feature type="compositionally biased region" description="Basic residues" evidence="6">
    <location>
        <begin position="832"/>
        <end position="841"/>
    </location>
</feature>
<dbReference type="InterPro" id="IPR004942">
    <property type="entry name" value="Roadblock/LAMTOR2_dom"/>
</dbReference>
<dbReference type="RefSeq" id="WP_344884094.1">
    <property type="nucleotide sequence ID" value="NZ_BAAAZP010000100.1"/>
</dbReference>
<feature type="compositionally biased region" description="Low complexity" evidence="6">
    <location>
        <begin position="818"/>
        <end position="831"/>
    </location>
</feature>
<dbReference type="SUPFAM" id="SSF103196">
    <property type="entry name" value="Roadblock/LC7 domain"/>
    <property type="match status" value="1"/>
</dbReference>
<comment type="caution">
    <text evidence="10">The sequence shown here is derived from an EMBL/GenBank/DDBJ whole genome shotgun (WGS) entry which is preliminary data.</text>
</comment>
<gene>
    <name evidence="10" type="ORF">GCM10022224_054830</name>
</gene>
<reference evidence="11" key="1">
    <citation type="journal article" date="2019" name="Int. J. Syst. Evol. Microbiol.">
        <title>The Global Catalogue of Microorganisms (GCM) 10K type strain sequencing project: providing services to taxonomists for standard genome sequencing and annotation.</title>
        <authorList>
            <consortium name="The Broad Institute Genomics Platform"/>
            <consortium name="The Broad Institute Genome Sequencing Center for Infectious Disease"/>
            <person name="Wu L."/>
            <person name="Ma J."/>
        </authorList>
    </citation>
    <scope>NUCLEOTIDE SEQUENCE [LARGE SCALE GENOMIC DNA]</scope>
    <source>
        <strain evidence="11">JCM 16904</strain>
    </source>
</reference>
<feature type="compositionally biased region" description="Low complexity" evidence="6">
    <location>
        <begin position="781"/>
        <end position="791"/>
    </location>
</feature>
<organism evidence="10 11">
    <name type="scientific">Nonomuraea antimicrobica</name>
    <dbReference type="NCBI Taxonomy" id="561173"/>
    <lineage>
        <taxon>Bacteria</taxon>
        <taxon>Bacillati</taxon>
        <taxon>Actinomycetota</taxon>
        <taxon>Actinomycetes</taxon>
        <taxon>Streptosporangiales</taxon>
        <taxon>Streptosporangiaceae</taxon>
        <taxon>Nonomuraea</taxon>
    </lineage>
</organism>
<feature type="region of interest" description="Disordered" evidence="6">
    <location>
        <begin position="646"/>
        <end position="791"/>
    </location>
</feature>
<sequence>MSSPPPIRTKLLRILLLPLVSMVALWGFIAYSGVDEIVTVSQTQDRWEAIGSPVLRLIVELQRERQLSAEAVGGTAGHKPLADQRQATDAQVKRLREIIGAMDVDAEGGAAPAQVRAMVEALDGLRTLRDSADGGVLVPPLTVIEAYNSLISVANRQFTDRDALSDVSSYRAIRGMAAYQSTAEYLGREHAVLTSTIVHRKMTPTDRAAFVSAMTSRRLVFANAERDAGPELRADYDRLVDSPEYKRLVAVEDELFRWDTNGAPPVDPQEWRSDTETILGEINRGAQAELTRSAVAAEEQKTGAYWGVGLVLLLGLAAVLLSLTLSYRFGRSLVGELRRLQGSAVELAEERLPRLVERLRRGDDVDPATEAPGLDPADTAEVDRVVHAFSAVGRTAVAAAVGQAALRKSVGQVFLNLARRNQALLHRQLAMLDTMERRVDEPELLEELFKLDHLTTRMRRHAENLIILSGSSPARRWRDPVPLFDVVRAAVLEVEDYTRVTVVPMPDAPLLVGAAVTDVIHLVAELVENATVFSPPNTSVHVRGVVAANGLALEVEDRGLGLNEATMDAFNALLADVPEFDLADSDRLGLFVVSRLAARHGIKIMLRRSPYDGTTAIVLLPSALLATAEPAAVTAGPANLPRHAALAQSPNRTPSQEPSPDPTRPPGFAQLPDLTRSPGFAQSPDLTRSPGFAQSPDLTRSSGFAPSPDLTPSPGSGPVRASGPGPEPLRERAAPSGPPRDWSVTVPPQEADEDLDGLPMRIPQAHLAPQLRTPERTSGSAPDGAPDGAPAVPRAALRAVLPAAPSCARARAARRRSSPSSCRPCNAAGRKAAGRRGRSKTRGTERTTTPMADPRTELSWLLDDLIQRVPGIRHAIVLSADGLSVGSSRGLTREDAEHLSAISAGSHSLAMGAGRHFALGGVRQTIIEMDEGFLFVTAAGQGARLAVLATADAELGMVTYEMALMVKRVGEHLSAHPRGAAPAPAWNGARQ</sequence>
<evidence type="ECO:0000313" key="11">
    <source>
        <dbReference type="Proteomes" id="UP001500902"/>
    </source>
</evidence>
<name>A0ABP7C8E9_9ACTN</name>
<evidence type="ECO:0000256" key="2">
    <source>
        <dbReference type="ARBA" id="ARBA00012438"/>
    </source>
</evidence>
<feature type="domain" description="Roadblock/LAMTOR2" evidence="9">
    <location>
        <begin position="859"/>
        <end position="949"/>
    </location>
</feature>
<keyword evidence="3" id="KW-0597">Phosphoprotein</keyword>
<dbReference type="Pfam" id="PF03259">
    <property type="entry name" value="Robl_LC7"/>
    <property type="match status" value="1"/>
</dbReference>
<proteinExistence type="predicted"/>
<dbReference type="InterPro" id="IPR003594">
    <property type="entry name" value="HATPase_dom"/>
</dbReference>
<evidence type="ECO:0000256" key="6">
    <source>
        <dbReference type="SAM" id="MobiDB-lite"/>
    </source>
</evidence>
<evidence type="ECO:0000256" key="4">
    <source>
        <dbReference type="ARBA" id="ARBA00022679"/>
    </source>
</evidence>
<protein>
    <recommendedName>
        <fullName evidence="2">histidine kinase</fullName>
        <ecNumber evidence="2">2.7.13.3</ecNumber>
    </recommendedName>
</protein>
<evidence type="ECO:0000256" key="3">
    <source>
        <dbReference type="ARBA" id="ARBA00022553"/>
    </source>
</evidence>
<evidence type="ECO:0000256" key="1">
    <source>
        <dbReference type="ARBA" id="ARBA00000085"/>
    </source>
</evidence>
<feature type="domain" description="Histidine kinase/HSP90-like ATPase" evidence="8">
    <location>
        <begin position="514"/>
        <end position="624"/>
    </location>
</feature>
<keyword evidence="4" id="KW-0808">Transferase</keyword>